<comment type="caution">
    <text evidence="3">The sequence shown here is derived from an EMBL/GenBank/DDBJ whole genome shotgun (WGS) entry which is preliminary data.</text>
</comment>
<feature type="region of interest" description="Disordered" evidence="1">
    <location>
        <begin position="143"/>
        <end position="163"/>
    </location>
</feature>
<feature type="compositionally biased region" description="Polar residues" evidence="1">
    <location>
        <begin position="241"/>
        <end position="251"/>
    </location>
</feature>
<feature type="region of interest" description="Disordered" evidence="1">
    <location>
        <begin position="301"/>
        <end position="328"/>
    </location>
</feature>
<feature type="compositionally biased region" description="Basic and acidic residues" evidence="1">
    <location>
        <begin position="212"/>
        <end position="229"/>
    </location>
</feature>
<dbReference type="Proteomes" id="UP001562354">
    <property type="component" value="Unassembled WGS sequence"/>
</dbReference>
<feature type="signal peptide" evidence="2">
    <location>
        <begin position="1"/>
        <end position="25"/>
    </location>
</feature>
<keyword evidence="2" id="KW-0732">Signal</keyword>
<feature type="compositionally biased region" description="Polar residues" evidence="1">
    <location>
        <begin position="581"/>
        <end position="610"/>
    </location>
</feature>
<feature type="region of interest" description="Disordered" evidence="1">
    <location>
        <begin position="577"/>
        <end position="621"/>
    </location>
</feature>
<feature type="region of interest" description="Disordered" evidence="1">
    <location>
        <begin position="198"/>
        <end position="288"/>
    </location>
</feature>
<dbReference type="GeneID" id="95976029"/>
<organism evidence="3 4">
    <name type="scientific">Neodothiora populina</name>
    <dbReference type="NCBI Taxonomy" id="2781224"/>
    <lineage>
        <taxon>Eukaryota</taxon>
        <taxon>Fungi</taxon>
        <taxon>Dikarya</taxon>
        <taxon>Ascomycota</taxon>
        <taxon>Pezizomycotina</taxon>
        <taxon>Dothideomycetes</taxon>
        <taxon>Dothideomycetidae</taxon>
        <taxon>Dothideales</taxon>
        <taxon>Dothioraceae</taxon>
        <taxon>Neodothiora</taxon>
    </lineage>
</organism>
<dbReference type="InterPro" id="IPR003903">
    <property type="entry name" value="UIM_dom"/>
</dbReference>
<reference evidence="3 4" key="1">
    <citation type="submission" date="2024-07" db="EMBL/GenBank/DDBJ databases">
        <title>Draft sequence of the Neodothiora populina.</title>
        <authorList>
            <person name="Drown D.D."/>
            <person name="Schuette U.S."/>
            <person name="Buechlein A.B."/>
            <person name="Rusch D.R."/>
            <person name="Winton L.W."/>
            <person name="Adams G.A."/>
        </authorList>
    </citation>
    <scope>NUCLEOTIDE SEQUENCE [LARGE SCALE GENOMIC DNA]</scope>
    <source>
        <strain evidence="3 4">CPC 39397</strain>
    </source>
</reference>
<evidence type="ECO:0000313" key="4">
    <source>
        <dbReference type="Proteomes" id="UP001562354"/>
    </source>
</evidence>
<evidence type="ECO:0000313" key="3">
    <source>
        <dbReference type="EMBL" id="KAL1305446.1"/>
    </source>
</evidence>
<protein>
    <submittedName>
        <fullName evidence="3">Uncharacterized protein</fullName>
    </submittedName>
</protein>
<feature type="region of interest" description="Disordered" evidence="1">
    <location>
        <begin position="640"/>
        <end position="708"/>
    </location>
</feature>
<feature type="region of interest" description="Disordered" evidence="1">
    <location>
        <begin position="418"/>
        <end position="468"/>
    </location>
</feature>
<feature type="chain" id="PRO_5045359491" evidence="2">
    <location>
        <begin position="26"/>
        <end position="708"/>
    </location>
</feature>
<evidence type="ECO:0000256" key="2">
    <source>
        <dbReference type="SAM" id="SignalP"/>
    </source>
</evidence>
<accession>A0ABR3PH20</accession>
<sequence>MPAPLAKGILITLTLLTALGAAVLANPQVQAWIDEQRRKVAEALRSLGNELDPQQRRQAEAFAFEGRIPGQRPEAARRESAAARDAVARATGRDEVINLDETSRRLNRVAKTKLNEADEAERRRLGREYLARRNQEMLDAKEKAKMRHSTASIATPPPVESGIAEENPWNDAVDKFAIADQPSTSKSFNLMSFDSLVDQNGSLKPDNDPQDDMEKTLELPSPPKDEPRSAGKMKLAVLEEPSSSIPTSAFESGSRWANPFGDEFELEDTGYATPKPQAPAVPPKIALEDPDISVPDVQITKANKESQPSVRQIPIDDDGKVEASPADMSYDEQLARAVSLSLAEEERKRQSIYAETENEDFDLAAAISASLADKQAEIQQHVQQTVGRAMQQANAAVQRANEEVQKAQSKVQQRLSGLQLYRSAPEQNEKTPELVDLSSDPATSVPEPNIHYPSLNSQGQSSNDDSDSLYCLSPEYKAAKLAPSVSAFQPPPPYDEENNFWQSSQNVETSPALVDVTDAHTQNSLSRSGDLLDLHEYDNPTQVEIPPTPSTAMSLSPKVDRDDIVFSTDSDDDFASAAASMSHTPATFNPQAPTEETQRRPSTASFATDPNSHDDPEETTSLIEHASETSTASLIDVHEHAHSTAGSSNAGTDAGMEFIRDYQDSSSSSDDEEWASGIRTPGSEWTDVGSEVSEEEVGGQDSRRLASA</sequence>
<keyword evidence="4" id="KW-1185">Reference proteome</keyword>
<dbReference type="RefSeq" id="XP_069201719.1">
    <property type="nucleotide sequence ID" value="XM_069341629.1"/>
</dbReference>
<dbReference type="PROSITE" id="PS50330">
    <property type="entry name" value="UIM"/>
    <property type="match status" value="1"/>
</dbReference>
<dbReference type="SMART" id="SM00726">
    <property type="entry name" value="UIM"/>
    <property type="match status" value="2"/>
</dbReference>
<dbReference type="EMBL" id="JBFMKM010000007">
    <property type="protein sequence ID" value="KAL1305446.1"/>
    <property type="molecule type" value="Genomic_DNA"/>
</dbReference>
<name>A0ABR3PH20_9PEZI</name>
<proteinExistence type="predicted"/>
<gene>
    <name evidence="3" type="ORF">AAFC00_002327</name>
</gene>
<feature type="compositionally biased region" description="Low complexity" evidence="1">
    <location>
        <begin position="454"/>
        <end position="463"/>
    </location>
</feature>
<evidence type="ECO:0000256" key="1">
    <source>
        <dbReference type="SAM" id="MobiDB-lite"/>
    </source>
</evidence>